<organism evidence="3 4">
    <name type="scientific">Pythium insidiosum</name>
    <name type="common">Pythiosis disease agent</name>
    <dbReference type="NCBI Taxonomy" id="114742"/>
    <lineage>
        <taxon>Eukaryota</taxon>
        <taxon>Sar</taxon>
        <taxon>Stramenopiles</taxon>
        <taxon>Oomycota</taxon>
        <taxon>Peronosporomycetes</taxon>
        <taxon>Pythiales</taxon>
        <taxon>Pythiaceae</taxon>
        <taxon>Pythium</taxon>
    </lineage>
</organism>
<gene>
    <name evidence="3" type="ORF">P43SY_008798</name>
</gene>
<evidence type="ECO:0008006" key="5">
    <source>
        <dbReference type="Google" id="ProtNLM"/>
    </source>
</evidence>
<comment type="caution">
    <text evidence="3">The sequence shown here is derived from an EMBL/GenBank/DDBJ whole genome shotgun (WGS) entry which is preliminary data.</text>
</comment>
<evidence type="ECO:0000313" key="3">
    <source>
        <dbReference type="EMBL" id="KAJ0404478.1"/>
    </source>
</evidence>
<feature type="compositionally biased region" description="Basic and acidic residues" evidence="2">
    <location>
        <begin position="30"/>
        <end position="42"/>
    </location>
</feature>
<sequence length="553" mass="63331">MMPSALNAGGVSDARQGKEAVPQEGGAKSNRVDSDGGDGRNEDNEDDEDQEDDNDEEEEEEEEDGDPTQTIVDIGRHARMQRIQKVLYEQLVGNDDRMSLELREKEEELRRVKQTREDIGVSLYSVQQQLAQLQMALEGAHRKLNVIHDERFKAEDQLDDWKENLNGKKIDVEKNRSHLYKAQSELDSLNVTLRQVEKYNEEMKHEIARTQRAAHKAEETMSNMEKDKVKQDLYIDSLNEQVKVLNEKIAMNVAQLKSQKLETQAADETLREAAKQMEAVAFEKKQLLQQWKSSLIGLQQRDQALQATQTAISTITEEDLAVASEIRGYKHSIEKAQALHETLTATIERFNAEIRFVEEQIGSLHQEHDRLAERQEQMLQDMEQAIHKRDLIAMRGRSKKDAELTYASLTTKVSTLQNNLRKTEKEISKLDKQVRQRMVSCEDIGFQLEKATAELRVDEERGSSLQKAINNALYEKQRYVDAESRKLRLLKRLEGLKKGTGNPTDDSKVLEECAKAQDGVERIKQVIALLQQQNPHLNEVLMRVAMLAEEPPV</sequence>
<keyword evidence="1" id="KW-0175">Coiled coil</keyword>
<evidence type="ECO:0000313" key="4">
    <source>
        <dbReference type="Proteomes" id="UP001209570"/>
    </source>
</evidence>
<dbReference type="GO" id="GO:0035082">
    <property type="term" value="P:axoneme assembly"/>
    <property type="evidence" value="ECO:0007669"/>
    <property type="project" value="InterPro"/>
</dbReference>
<protein>
    <recommendedName>
        <fullName evidence="5">Coiled-coil domain-containing protein 40</fullName>
    </recommendedName>
</protein>
<feature type="coiled-coil region" evidence="1">
    <location>
        <begin position="333"/>
        <end position="433"/>
    </location>
</feature>
<dbReference type="PANTHER" id="PTHR16275:SF8">
    <property type="entry name" value="COILED-COIL DOMAIN-CONTAINING PROTEIN 40"/>
    <property type="match status" value="1"/>
</dbReference>
<feature type="region of interest" description="Disordered" evidence="2">
    <location>
        <begin position="1"/>
        <end position="72"/>
    </location>
</feature>
<name>A0AAD5QCL0_PYTIN</name>
<proteinExistence type="predicted"/>
<dbReference type="InterPro" id="IPR037386">
    <property type="entry name" value="CCDC40"/>
</dbReference>
<feature type="compositionally biased region" description="Acidic residues" evidence="2">
    <location>
        <begin position="43"/>
        <end position="66"/>
    </location>
</feature>
<dbReference type="Proteomes" id="UP001209570">
    <property type="component" value="Unassembled WGS sequence"/>
</dbReference>
<dbReference type="PANTHER" id="PTHR16275">
    <property type="entry name" value="COILED-COIL DOMAIN-CONTAINING PROTEIN 40"/>
    <property type="match status" value="1"/>
</dbReference>
<keyword evidence="4" id="KW-1185">Reference proteome</keyword>
<evidence type="ECO:0000256" key="2">
    <source>
        <dbReference type="SAM" id="MobiDB-lite"/>
    </source>
</evidence>
<feature type="coiled-coil region" evidence="1">
    <location>
        <begin position="186"/>
        <end position="227"/>
    </location>
</feature>
<reference evidence="3" key="1">
    <citation type="submission" date="2021-12" db="EMBL/GenBank/DDBJ databases">
        <title>Prjna785345.</title>
        <authorList>
            <person name="Rujirawat T."/>
            <person name="Krajaejun T."/>
        </authorList>
    </citation>
    <scope>NUCLEOTIDE SEQUENCE</scope>
    <source>
        <strain evidence="3">Pi057C3</strain>
    </source>
</reference>
<evidence type="ECO:0000256" key="1">
    <source>
        <dbReference type="SAM" id="Coils"/>
    </source>
</evidence>
<dbReference type="GO" id="GO:0005737">
    <property type="term" value="C:cytoplasm"/>
    <property type="evidence" value="ECO:0007669"/>
    <property type="project" value="TreeGrafter"/>
</dbReference>
<accession>A0AAD5QCL0</accession>
<dbReference type="EMBL" id="JAKCXM010000062">
    <property type="protein sequence ID" value="KAJ0404478.1"/>
    <property type="molecule type" value="Genomic_DNA"/>
</dbReference>
<dbReference type="AlphaFoldDB" id="A0AAD5QCL0"/>